<organism evidence="2 3">
    <name type="scientific">Candidatus Finniella inopinata</name>
    <dbReference type="NCBI Taxonomy" id="1696036"/>
    <lineage>
        <taxon>Bacteria</taxon>
        <taxon>Pseudomonadati</taxon>
        <taxon>Pseudomonadota</taxon>
        <taxon>Alphaproteobacteria</taxon>
        <taxon>Holosporales</taxon>
        <taxon>Candidatus Paracaedibacteraceae</taxon>
        <taxon>Candidatus Finniella</taxon>
    </lineage>
</organism>
<name>A0A4Q7DI94_9PROT</name>
<protein>
    <submittedName>
        <fullName evidence="2">Uncharacterized protein</fullName>
    </submittedName>
</protein>
<proteinExistence type="predicted"/>
<reference evidence="2 3" key="1">
    <citation type="submission" date="2018-10" db="EMBL/GenBank/DDBJ databases">
        <title>An updated phylogeny of the Alphaproteobacteria reveals that the parasitic Rickettsiales and Holosporales have independent origins.</title>
        <authorList>
            <person name="Munoz-Gomez S.A."/>
            <person name="Hess S."/>
            <person name="Burger G."/>
            <person name="Lang B.F."/>
            <person name="Susko E."/>
            <person name="Slamovits C.H."/>
            <person name="Roger A.J."/>
        </authorList>
    </citation>
    <scope>NUCLEOTIDE SEQUENCE [LARGE SCALE GENOMIC DNA]</scope>
    <source>
        <strain evidence="2">HOLO01</strain>
    </source>
</reference>
<feature type="chain" id="PRO_5020545642" evidence="1">
    <location>
        <begin position="23"/>
        <end position="173"/>
    </location>
</feature>
<gene>
    <name evidence="2" type="ORF">EQU50_03650</name>
</gene>
<dbReference type="EMBL" id="SCFB01000005">
    <property type="protein sequence ID" value="RZI46038.1"/>
    <property type="molecule type" value="Genomic_DNA"/>
</dbReference>
<feature type="signal peptide" evidence="1">
    <location>
        <begin position="1"/>
        <end position="22"/>
    </location>
</feature>
<dbReference type="Proteomes" id="UP000293550">
    <property type="component" value="Unassembled WGS sequence"/>
</dbReference>
<keyword evidence="1" id="KW-0732">Signal</keyword>
<dbReference type="RefSeq" id="WP_130153798.1">
    <property type="nucleotide sequence ID" value="NZ_SCFB01000005.1"/>
</dbReference>
<evidence type="ECO:0000313" key="3">
    <source>
        <dbReference type="Proteomes" id="UP000293550"/>
    </source>
</evidence>
<keyword evidence="3" id="KW-1185">Reference proteome</keyword>
<evidence type="ECO:0000313" key="2">
    <source>
        <dbReference type="EMBL" id="RZI46038.1"/>
    </source>
</evidence>
<evidence type="ECO:0000256" key="1">
    <source>
        <dbReference type="SAM" id="SignalP"/>
    </source>
</evidence>
<accession>A0A4Q7DI94</accession>
<comment type="caution">
    <text evidence="2">The sequence shown here is derived from an EMBL/GenBank/DDBJ whole genome shotgun (WGS) entry which is preliminary data.</text>
</comment>
<dbReference type="AlphaFoldDB" id="A0A4Q7DI94"/>
<sequence>MSKRFSFLIITSALMCSGYASGASSSTQNLNYDNPNDWAAKYNYMKTHHPAELRQYKERVGNIKTQSRQNLENAFRKNGWNAVLENGWEEVADWEYDYQSFFNEETIEDSEMEAILKSSVDWCSISATTTRNGLFNVHFERTAHDKDSIPCEHLTVTRTFRYKMPSFKDTNTK</sequence>